<keyword evidence="2" id="KW-0472">Membrane</keyword>
<name>A0A1H1MCR7_9ACTN</name>
<proteinExistence type="predicted"/>
<feature type="transmembrane region" description="Helical" evidence="2">
    <location>
        <begin position="228"/>
        <end position="249"/>
    </location>
</feature>
<dbReference type="EMBL" id="LT629749">
    <property type="protein sequence ID" value="SDR84440.1"/>
    <property type="molecule type" value="Genomic_DNA"/>
</dbReference>
<organism evidence="3 4">
    <name type="scientific">Friedmanniella luteola</name>
    <dbReference type="NCBI Taxonomy" id="546871"/>
    <lineage>
        <taxon>Bacteria</taxon>
        <taxon>Bacillati</taxon>
        <taxon>Actinomycetota</taxon>
        <taxon>Actinomycetes</taxon>
        <taxon>Propionibacteriales</taxon>
        <taxon>Nocardioidaceae</taxon>
        <taxon>Friedmanniella</taxon>
    </lineage>
</organism>
<accession>A0A1H1MCR7</accession>
<evidence type="ECO:0000256" key="1">
    <source>
        <dbReference type="SAM" id="MobiDB-lite"/>
    </source>
</evidence>
<keyword evidence="2" id="KW-0812">Transmembrane</keyword>
<sequence length="298" mass="30528">MATWEDGPEYAPLERPAAFTSPVVEPLDPAPPHVQPAAGAPAERPLFAGPAAPVAPLAALVPVVADVRDPERPFEVVSSNLTSGGAWGSAHGGAGSGHGGLPTGPLAAAPPPAPVALPGTAYLPEALPAPAPVAPQQWPEPAPVPGGYPPPAPGAYPSPGTPQWFGPGPYGEQPAAGRVDARRVLDAATPGLLIVLGVGAVVFVLAPVMVAVAFALRSRVRAAQHQVRRTLAVALGAVGFFAFVGLVRLPLDFSAWWSFVGVWALLICWATLITVVALVHRALKRGPVAPPSYPNPWR</sequence>
<dbReference type="STRING" id="546871.SAMN04488543_0604"/>
<feature type="transmembrane region" description="Helical" evidence="2">
    <location>
        <begin position="255"/>
        <end position="279"/>
    </location>
</feature>
<feature type="region of interest" description="Disordered" evidence="1">
    <location>
        <begin position="22"/>
        <end position="42"/>
    </location>
</feature>
<dbReference type="RefSeq" id="WP_172826013.1">
    <property type="nucleotide sequence ID" value="NZ_LT629749.1"/>
</dbReference>
<keyword evidence="4" id="KW-1185">Reference proteome</keyword>
<protein>
    <submittedName>
        <fullName evidence="3">Uncharacterized protein</fullName>
    </submittedName>
</protein>
<reference evidence="3 4" key="1">
    <citation type="submission" date="2016-10" db="EMBL/GenBank/DDBJ databases">
        <authorList>
            <person name="de Groot N.N."/>
        </authorList>
    </citation>
    <scope>NUCLEOTIDE SEQUENCE [LARGE SCALE GENOMIC DNA]</scope>
    <source>
        <strain evidence="3 4">DSM 21741</strain>
    </source>
</reference>
<gene>
    <name evidence="3" type="ORF">SAMN04488543_0604</name>
</gene>
<feature type="transmembrane region" description="Helical" evidence="2">
    <location>
        <begin position="192"/>
        <end position="216"/>
    </location>
</feature>
<evidence type="ECO:0000313" key="3">
    <source>
        <dbReference type="EMBL" id="SDR84440.1"/>
    </source>
</evidence>
<evidence type="ECO:0000313" key="4">
    <source>
        <dbReference type="Proteomes" id="UP000199092"/>
    </source>
</evidence>
<keyword evidence="2" id="KW-1133">Transmembrane helix</keyword>
<dbReference type="Proteomes" id="UP000199092">
    <property type="component" value="Chromosome I"/>
</dbReference>
<dbReference type="AlphaFoldDB" id="A0A1H1MCR7"/>
<evidence type="ECO:0000256" key="2">
    <source>
        <dbReference type="SAM" id="Phobius"/>
    </source>
</evidence>